<organism evidence="1 2">
    <name type="scientific">Coccomyxa subellipsoidea</name>
    <dbReference type="NCBI Taxonomy" id="248742"/>
    <lineage>
        <taxon>Eukaryota</taxon>
        <taxon>Viridiplantae</taxon>
        <taxon>Chlorophyta</taxon>
        <taxon>core chlorophytes</taxon>
        <taxon>Trebouxiophyceae</taxon>
        <taxon>Trebouxiophyceae incertae sedis</taxon>
        <taxon>Coccomyxaceae</taxon>
        <taxon>Coccomyxa</taxon>
    </lineage>
</organism>
<proteinExistence type="predicted"/>
<reference evidence="1 2" key="1">
    <citation type="journal article" date="2024" name="Nat. Commun.">
        <title>Phylogenomics reveals the evolutionary origins of lichenization in chlorophyte algae.</title>
        <authorList>
            <person name="Puginier C."/>
            <person name="Libourel C."/>
            <person name="Otte J."/>
            <person name="Skaloud P."/>
            <person name="Haon M."/>
            <person name="Grisel S."/>
            <person name="Petersen M."/>
            <person name="Berrin J.G."/>
            <person name="Delaux P.M."/>
            <person name="Dal Grande F."/>
            <person name="Keller J."/>
        </authorList>
    </citation>
    <scope>NUCLEOTIDE SEQUENCE [LARGE SCALE GENOMIC DNA]</scope>
    <source>
        <strain evidence="1 2">SAG 216-7</strain>
    </source>
</reference>
<keyword evidence="2" id="KW-1185">Reference proteome</keyword>
<dbReference type="EMBL" id="JALJOT010000002">
    <property type="protein sequence ID" value="KAK9917277.1"/>
    <property type="molecule type" value="Genomic_DNA"/>
</dbReference>
<evidence type="ECO:0000313" key="2">
    <source>
        <dbReference type="Proteomes" id="UP001491310"/>
    </source>
</evidence>
<comment type="caution">
    <text evidence="1">The sequence shown here is derived from an EMBL/GenBank/DDBJ whole genome shotgun (WGS) entry which is preliminary data.</text>
</comment>
<gene>
    <name evidence="1" type="ORF">WJX75_002716</name>
</gene>
<evidence type="ECO:0000313" key="1">
    <source>
        <dbReference type="EMBL" id="KAK9917277.1"/>
    </source>
</evidence>
<dbReference type="Proteomes" id="UP001491310">
    <property type="component" value="Unassembled WGS sequence"/>
</dbReference>
<protein>
    <submittedName>
        <fullName evidence="1">Uncharacterized protein</fullName>
    </submittedName>
</protein>
<accession>A0ABR2Z020</accession>
<name>A0ABR2Z020_9CHLO</name>
<sequence length="70" mass="8248">MLVTPKKWVDDTEVPLGERYTVIDYPAAKDAIISPLSEKLSYTCFCDEPDCRKCYMRYVMLHEEGYFEDE</sequence>